<proteinExistence type="predicted"/>
<dbReference type="OrthoDB" id="4763957at2"/>
<feature type="compositionally biased region" description="Polar residues" evidence="1">
    <location>
        <begin position="162"/>
        <end position="180"/>
    </location>
</feature>
<keyword evidence="2" id="KW-0812">Transmembrane</keyword>
<feature type="region of interest" description="Disordered" evidence="1">
    <location>
        <begin position="130"/>
        <end position="211"/>
    </location>
</feature>
<organism evidence="3 4">
    <name type="scientific">Kibdelosporangium phytohabitans</name>
    <dbReference type="NCBI Taxonomy" id="860235"/>
    <lineage>
        <taxon>Bacteria</taxon>
        <taxon>Bacillati</taxon>
        <taxon>Actinomycetota</taxon>
        <taxon>Actinomycetes</taxon>
        <taxon>Pseudonocardiales</taxon>
        <taxon>Pseudonocardiaceae</taxon>
        <taxon>Kibdelosporangium</taxon>
    </lineage>
</organism>
<dbReference type="AlphaFoldDB" id="A0A0N9I7S2"/>
<keyword evidence="2" id="KW-1133">Transmembrane helix</keyword>
<protein>
    <submittedName>
        <fullName evidence="3">Uncharacterized protein</fullName>
    </submittedName>
</protein>
<dbReference type="RefSeq" id="WP_054294093.1">
    <property type="nucleotide sequence ID" value="NZ_CP012752.1"/>
</dbReference>
<feature type="transmembrane region" description="Helical" evidence="2">
    <location>
        <begin position="68"/>
        <end position="98"/>
    </location>
</feature>
<feature type="region of interest" description="Disordered" evidence="1">
    <location>
        <begin position="252"/>
        <end position="274"/>
    </location>
</feature>
<dbReference type="EMBL" id="CP012752">
    <property type="protein sequence ID" value="ALG12197.1"/>
    <property type="molecule type" value="Genomic_DNA"/>
</dbReference>
<evidence type="ECO:0000313" key="4">
    <source>
        <dbReference type="Proteomes" id="UP000063699"/>
    </source>
</evidence>
<evidence type="ECO:0000313" key="3">
    <source>
        <dbReference type="EMBL" id="ALG12197.1"/>
    </source>
</evidence>
<dbReference type="STRING" id="860235.AOZ06_39840"/>
<keyword evidence="4" id="KW-1185">Reference proteome</keyword>
<reference evidence="3 4" key="1">
    <citation type="submission" date="2015-07" db="EMBL/GenBank/DDBJ databases">
        <title>Genome sequencing of Kibdelosporangium phytohabitans.</title>
        <authorList>
            <person name="Qin S."/>
            <person name="Xing K."/>
        </authorList>
    </citation>
    <scope>NUCLEOTIDE SEQUENCE [LARGE SCALE GENOMIC DNA]</scope>
    <source>
        <strain evidence="3 4">KLBMP1111</strain>
    </source>
</reference>
<gene>
    <name evidence="3" type="ORF">AOZ06_39840</name>
</gene>
<evidence type="ECO:0000256" key="1">
    <source>
        <dbReference type="SAM" id="MobiDB-lite"/>
    </source>
</evidence>
<evidence type="ECO:0000256" key="2">
    <source>
        <dbReference type="SAM" id="Phobius"/>
    </source>
</evidence>
<dbReference type="KEGG" id="kphy:AOZ06_39840"/>
<dbReference type="Proteomes" id="UP000063699">
    <property type="component" value="Chromosome"/>
</dbReference>
<accession>A0A0N9I7S2</accession>
<name>A0A0N9I7S2_9PSEU</name>
<keyword evidence="2" id="KW-0472">Membrane</keyword>
<sequence>MTESWGGGGASAYRETAKGYIGALDGIAKECENTADGVTIAGVVVGTVRGLIFDMIASFISRVTTQALIAAATSVVSLGSSIAVFISSVLIDLGMLLAKIGRKLAKLLKGLSKLARNFADKSDNLKRAADKLSDRGQQLHNWADRPDGRHVPVPRRPRAGEGSTTIAVTSGRSRTLVSSRNTREPGSSRKGPNRSRIGRTPMTGKGSRGTEQGCQIAAVPLGRPGLLTVAIAGFPLFPLWGAIGFRDGISGMTVRTGTRRSPLARTAASPPATG</sequence>